<dbReference type="EMBL" id="LWAJ01000111">
    <property type="protein sequence ID" value="KZL50135.1"/>
    <property type="molecule type" value="Genomic_DNA"/>
</dbReference>
<keyword evidence="1" id="KW-0812">Transmembrane</keyword>
<name>A0A161VSF9_NODSP</name>
<evidence type="ECO:0000313" key="2">
    <source>
        <dbReference type="EMBL" id="KZL50135.1"/>
    </source>
</evidence>
<comment type="caution">
    <text evidence="2">The sequence shown here is derived from an EMBL/GenBank/DDBJ whole genome shotgun (WGS) entry which is preliminary data.</text>
</comment>
<feature type="transmembrane region" description="Helical" evidence="1">
    <location>
        <begin position="78"/>
        <end position="97"/>
    </location>
</feature>
<feature type="transmembrane region" description="Helical" evidence="1">
    <location>
        <begin position="51"/>
        <end position="72"/>
    </location>
</feature>
<accession>A0A161VSF9</accession>
<dbReference type="AlphaFoldDB" id="A0A161VSF9"/>
<proteinExistence type="predicted"/>
<keyword evidence="1" id="KW-0472">Membrane</keyword>
<protein>
    <submittedName>
        <fullName evidence="2">Uncharacterized protein</fullName>
    </submittedName>
</protein>
<dbReference type="Proteomes" id="UP000076555">
    <property type="component" value="Unassembled WGS sequence"/>
</dbReference>
<feature type="transmembrane region" description="Helical" evidence="1">
    <location>
        <begin position="20"/>
        <end position="39"/>
    </location>
</feature>
<dbReference type="OrthoDB" id="514266at2"/>
<organism evidence="2 3">
    <name type="scientific">Nodularia spumigena CENA596</name>
    <dbReference type="NCBI Taxonomy" id="1819295"/>
    <lineage>
        <taxon>Bacteria</taxon>
        <taxon>Bacillati</taxon>
        <taxon>Cyanobacteriota</taxon>
        <taxon>Cyanophyceae</taxon>
        <taxon>Nostocales</taxon>
        <taxon>Nodulariaceae</taxon>
        <taxon>Nodularia</taxon>
    </lineage>
</organism>
<gene>
    <name evidence="2" type="ORF">A2T98_09240</name>
</gene>
<dbReference type="RefSeq" id="WP_063872533.1">
    <property type="nucleotide sequence ID" value="NZ_CAWMRI010000111.1"/>
</dbReference>
<sequence>MLDFNALAEFSRNNCTSICAFLVPANIIASSLTIILTVLRRPIHQVWKSVGFASIFAVVMVYHVITWFMIGVVMLPTYILLSLAISCLLTNFAAILWQKRQVRNHSLTQSA</sequence>
<keyword evidence="1" id="KW-1133">Transmembrane helix</keyword>
<evidence type="ECO:0000313" key="3">
    <source>
        <dbReference type="Proteomes" id="UP000076555"/>
    </source>
</evidence>
<reference evidence="2 3" key="1">
    <citation type="submission" date="2016-04" db="EMBL/GenBank/DDBJ databases">
        <title>Draft Genome Assembly of the Bloom-forming Cyanobacterium Nodularia spumigena Strain CENA596 in Shrimp Production Ponds.</title>
        <authorList>
            <person name="Popin R.V."/>
            <person name="Rigonato J."/>
            <person name="Abreu V.A."/>
            <person name="Andreote A.P."/>
            <person name="Silveira S.B."/>
            <person name="Odebrecht C."/>
            <person name="Fiore M.F."/>
        </authorList>
    </citation>
    <scope>NUCLEOTIDE SEQUENCE [LARGE SCALE GENOMIC DNA]</scope>
    <source>
        <strain evidence="2 3">CENA596</strain>
    </source>
</reference>
<evidence type="ECO:0000256" key="1">
    <source>
        <dbReference type="SAM" id="Phobius"/>
    </source>
</evidence>